<dbReference type="GeneID" id="73350846"/>
<evidence type="ECO:0000313" key="4">
    <source>
        <dbReference type="Proteomes" id="UP000830671"/>
    </source>
</evidence>
<reference evidence="3" key="1">
    <citation type="journal article" date="2021" name="Mol. Plant Microbe Interact.">
        <title>Complete Genome Sequence of the Plant-Pathogenic Fungus Colletotrichum lupini.</title>
        <authorList>
            <person name="Baroncelli R."/>
            <person name="Pensec F."/>
            <person name="Da Lio D."/>
            <person name="Boufleur T."/>
            <person name="Vicente I."/>
            <person name="Sarrocco S."/>
            <person name="Picot A."/>
            <person name="Baraldi E."/>
            <person name="Sukno S."/>
            <person name="Thon M."/>
            <person name="Le Floch G."/>
        </authorList>
    </citation>
    <scope>NUCLEOTIDE SEQUENCE</scope>
    <source>
        <strain evidence="3">IMI 504893</strain>
    </source>
</reference>
<evidence type="ECO:0000256" key="2">
    <source>
        <dbReference type="SAM" id="Phobius"/>
    </source>
</evidence>
<accession>A0A9Q8T8V3</accession>
<dbReference type="AlphaFoldDB" id="A0A9Q8T8V3"/>
<feature type="transmembrane region" description="Helical" evidence="2">
    <location>
        <begin position="176"/>
        <end position="195"/>
    </location>
</feature>
<gene>
    <name evidence="3" type="ORF">CLUP02_16919</name>
</gene>
<dbReference type="PANTHER" id="PTHR35394">
    <property type="entry name" value="DUF3176 DOMAIN-CONTAINING PROTEIN"/>
    <property type="match status" value="1"/>
</dbReference>
<feature type="region of interest" description="Disordered" evidence="1">
    <location>
        <begin position="44"/>
        <end position="63"/>
    </location>
</feature>
<dbReference type="Proteomes" id="UP000830671">
    <property type="component" value="Chromosome 9"/>
</dbReference>
<feature type="region of interest" description="Disordered" evidence="1">
    <location>
        <begin position="390"/>
        <end position="412"/>
    </location>
</feature>
<keyword evidence="2" id="KW-1133">Transmembrane helix</keyword>
<name>A0A9Q8T8V3_9PEZI</name>
<dbReference type="KEGG" id="clup:CLUP02_16919"/>
<feature type="transmembrane region" description="Helical" evidence="2">
    <location>
        <begin position="78"/>
        <end position="97"/>
    </location>
</feature>
<keyword evidence="2" id="KW-0472">Membrane</keyword>
<proteinExistence type="predicted"/>
<dbReference type="EMBL" id="CP019481">
    <property type="protein sequence ID" value="UQC91384.1"/>
    <property type="molecule type" value="Genomic_DNA"/>
</dbReference>
<feature type="transmembrane region" description="Helical" evidence="2">
    <location>
        <begin position="103"/>
        <end position="123"/>
    </location>
</feature>
<dbReference type="PANTHER" id="PTHR35394:SF5">
    <property type="entry name" value="DUF3176 DOMAIN-CONTAINING PROTEIN"/>
    <property type="match status" value="1"/>
</dbReference>
<organism evidence="3 4">
    <name type="scientific">Colletotrichum lupini</name>
    <dbReference type="NCBI Taxonomy" id="145971"/>
    <lineage>
        <taxon>Eukaryota</taxon>
        <taxon>Fungi</taxon>
        <taxon>Dikarya</taxon>
        <taxon>Ascomycota</taxon>
        <taxon>Pezizomycotina</taxon>
        <taxon>Sordariomycetes</taxon>
        <taxon>Hypocreomycetidae</taxon>
        <taxon>Glomerellales</taxon>
        <taxon>Glomerellaceae</taxon>
        <taxon>Colletotrichum</taxon>
        <taxon>Colletotrichum acutatum species complex</taxon>
    </lineage>
</organism>
<evidence type="ECO:0000256" key="1">
    <source>
        <dbReference type="SAM" id="MobiDB-lite"/>
    </source>
</evidence>
<dbReference type="RefSeq" id="XP_049152983.1">
    <property type="nucleotide sequence ID" value="XM_049295836.1"/>
</dbReference>
<sequence length="528" mass="57673">MTPTTHLLSTFKMTVHMSGGFHAFELIDCRRACSRDQFTMTQYSHMRRPEKNEQGTDDSSQQATDTNETIWQIWRLEILCSLLTLGCVLAIITILALHQSKPLPKWPGVMSVNILVATFTAVYKASLIMPVAEAEVGLVSTPQKLADVLAFDDATRGPWNSLILIMKKIPQAQRPYLAGLGALITIAALAIDPISQAMFEHKGCSRAADSVNSIIAEIPRANHYAAGPMDSDIVKGIADPQELASLINVKCATGNCTFGNGGNGSNFSSLAICHCCQDITDRVIKFLVHGTGSSKLSLLTTPGIFDKDKVSFRPFYSFDVLTVLDFPCNHQDDTCADEVNTSAPDVRCRLYACVKRYHSKWTLVANSGLINGKEMSCTAGERWAPHTVRVDSVDGGPSQLSPTSRLSEREGDKTFGRRKNVIWKFVPPECVWRIDAISWRAITSTLQDNLQNNVTHSMLDVYAQAAGNISTVDNLARGLASSMTAGMRNKPYDGLDDKRIAELYSGLRAVVGVTLITDICVYVIGSGS</sequence>
<dbReference type="InterPro" id="IPR021514">
    <property type="entry name" value="DUF3176"/>
</dbReference>
<protein>
    <submittedName>
        <fullName evidence="3">Uncharacterized protein</fullName>
    </submittedName>
</protein>
<dbReference type="Pfam" id="PF11374">
    <property type="entry name" value="DUF3176"/>
    <property type="match status" value="1"/>
</dbReference>
<keyword evidence="2" id="KW-0812">Transmembrane</keyword>
<evidence type="ECO:0000313" key="3">
    <source>
        <dbReference type="EMBL" id="UQC91384.1"/>
    </source>
</evidence>
<keyword evidence="4" id="KW-1185">Reference proteome</keyword>